<dbReference type="PANTHER" id="PTHR12357">
    <property type="entry name" value="YTH YT521-B HOMOLOGY DOMAIN-CONTAINING"/>
    <property type="match status" value="1"/>
</dbReference>
<protein>
    <recommendedName>
        <fullName evidence="4">YTH domain-containing family protein</fullName>
    </recommendedName>
</protein>
<feature type="region of interest" description="Disordered" evidence="5">
    <location>
        <begin position="439"/>
        <end position="472"/>
    </location>
</feature>
<evidence type="ECO:0000256" key="4">
    <source>
        <dbReference type="RuleBase" id="RU369095"/>
    </source>
</evidence>
<dbReference type="PROSITE" id="PS50882">
    <property type="entry name" value="YTH"/>
    <property type="match status" value="1"/>
</dbReference>
<dbReference type="GO" id="GO:0061157">
    <property type="term" value="P:mRNA destabilization"/>
    <property type="evidence" value="ECO:0007669"/>
    <property type="project" value="TreeGrafter"/>
</dbReference>
<sequence length="494" mass="55698">LIYENFKNYYSFTICNTEAADLLHNLSIDPETMAQVPDAGNKDVYGGNSNGFSVQVSLSGEATKSVKPNLVANGRAVTVNKGLNQKKLGYQNSTAYNQKGSYGRGTYPTGYYPQAYQYPRYGYEMSYASGKTNSLHYPYMSTHQGRSGAMGQYIDSIYSIYGPYMSGLGAYGYDSYGYGTYKQTQNWYAFNNGYKTRNYGFNGYGKENVEGLNELNRGPRAKGFKIGQEVSQPETLKEQKVLETEKVPDSKDYNKEEFPETYSHAKLFVIKSYSEDDVHKSIKYNVWSSTPNGNKKLNAAYNEAIEKSDVSCPVFLLFSVNTSGQFVGLAEMVGPVDFNQTVEYWQQDKWIGCFPVKWHIVKDIPNSSLRHITLENNENKPVTNSRDTQEVNLEQGIKVIKIFKEHVSKTCILDDFVFYESREKIIQEGKKKHQQYKKQQALAANDKKVTPKDEPEEAKETATTMTTSSPEVASEVIEEISQNGAGEAVSAYLW</sequence>
<name>A0AAU9SG73_THLAR</name>
<feature type="domain" description="YTH" evidence="6">
    <location>
        <begin position="265"/>
        <end position="403"/>
    </location>
</feature>
<organism evidence="7 8">
    <name type="scientific">Thlaspi arvense</name>
    <name type="common">Field penny-cress</name>
    <dbReference type="NCBI Taxonomy" id="13288"/>
    <lineage>
        <taxon>Eukaryota</taxon>
        <taxon>Viridiplantae</taxon>
        <taxon>Streptophyta</taxon>
        <taxon>Embryophyta</taxon>
        <taxon>Tracheophyta</taxon>
        <taxon>Spermatophyta</taxon>
        <taxon>Magnoliopsida</taxon>
        <taxon>eudicotyledons</taxon>
        <taxon>Gunneridae</taxon>
        <taxon>Pentapetalae</taxon>
        <taxon>rosids</taxon>
        <taxon>malvids</taxon>
        <taxon>Brassicales</taxon>
        <taxon>Brassicaceae</taxon>
        <taxon>Thlaspideae</taxon>
        <taxon>Thlaspi</taxon>
    </lineage>
</organism>
<evidence type="ECO:0000256" key="1">
    <source>
        <dbReference type="ARBA" id="ARBA00004496"/>
    </source>
</evidence>
<feature type="non-terminal residue" evidence="7">
    <location>
        <position position="494"/>
    </location>
</feature>
<gene>
    <name evidence="7" type="ORF">TAV2_LOCUS16299</name>
</gene>
<evidence type="ECO:0000256" key="3">
    <source>
        <dbReference type="ARBA" id="ARBA00022884"/>
    </source>
</evidence>
<keyword evidence="8" id="KW-1185">Reference proteome</keyword>
<dbReference type="GO" id="GO:1990247">
    <property type="term" value="F:N6-methyladenosine-containing RNA reader activity"/>
    <property type="evidence" value="ECO:0007669"/>
    <property type="project" value="UniProtKB-UniRule"/>
</dbReference>
<dbReference type="Gene3D" id="3.10.590.10">
    <property type="entry name" value="ph1033 like domains"/>
    <property type="match status" value="1"/>
</dbReference>
<evidence type="ECO:0000313" key="7">
    <source>
        <dbReference type="EMBL" id="CAH2065540.1"/>
    </source>
</evidence>
<dbReference type="InterPro" id="IPR007275">
    <property type="entry name" value="YTH_domain"/>
</dbReference>
<accession>A0AAU9SG73</accession>
<evidence type="ECO:0000313" key="8">
    <source>
        <dbReference type="Proteomes" id="UP000836841"/>
    </source>
</evidence>
<evidence type="ECO:0000259" key="6">
    <source>
        <dbReference type="PROSITE" id="PS50882"/>
    </source>
</evidence>
<dbReference type="GO" id="GO:0005737">
    <property type="term" value="C:cytoplasm"/>
    <property type="evidence" value="ECO:0007669"/>
    <property type="project" value="UniProtKB-SubCell"/>
</dbReference>
<comment type="function">
    <text evidence="4">Specifically recognizes and binds N6-methyladenosine (m6A)-containing RNAs, and regulates mRNA stability. M6A is a modification present at internal sites of mRNAs and some non-coding RNAs and plays a role in mRNA stability and processing.</text>
</comment>
<dbReference type="EMBL" id="OU466861">
    <property type="protein sequence ID" value="CAH2065540.1"/>
    <property type="molecule type" value="Genomic_DNA"/>
</dbReference>
<keyword evidence="3 4" id="KW-0694">RNA-binding</keyword>
<dbReference type="Pfam" id="PF04146">
    <property type="entry name" value="YTH"/>
    <property type="match status" value="1"/>
</dbReference>
<feature type="compositionally biased region" description="Low complexity" evidence="5">
    <location>
        <begin position="461"/>
        <end position="471"/>
    </location>
</feature>
<keyword evidence="2" id="KW-0963">Cytoplasm</keyword>
<dbReference type="GO" id="GO:0003729">
    <property type="term" value="F:mRNA binding"/>
    <property type="evidence" value="ECO:0007669"/>
    <property type="project" value="UniProtKB-UniRule"/>
</dbReference>
<dbReference type="Proteomes" id="UP000836841">
    <property type="component" value="Chromosome 5"/>
</dbReference>
<evidence type="ECO:0000256" key="2">
    <source>
        <dbReference type="ARBA" id="ARBA00022490"/>
    </source>
</evidence>
<proteinExistence type="inferred from homology"/>
<dbReference type="PANTHER" id="PTHR12357:SF98">
    <property type="entry name" value="YTH DOMAIN-CONTAINING FAMILY PROTEIN"/>
    <property type="match status" value="1"/>
</dbReference>
<comment type="subcellular location">
    <subcellularLocation>
        <location evidence="1">Cytoplasm</location>
    </subcellularLocation>
</comment>
<dbReference type="AlphaFoldDB" id="A0AAU9SG73"/>
<evidence type="ECO:0000256" key="5">
    <source>
        <dbReference type="SAM" id="MobiDB-lite"/>
    </source>
</evidence>
<reference evidence="7 8" key="1">
    <citation type="submission" date="2022-03" db="EMBL/GenBank/DDBJ databases">
        <authorList>
            <person name="Nunn A."/>
            <person name="Chopra R."/>
            <person name="Nunn A."/>
            <person name="Contreras Garrido A."/>
        </authorList>
    </citation>
    <scope>NUCLEOTIDE SEQUENCE [LARGE SCALE GENOMIC DNA]</scope>
</reference>
<dbReference type="InterPro" id="IPR045168">
    <property type="entry name" value="YTH_prot"/>
</dbReference>
<dbReference type="FunFam" id="3.10.590.10:FF:000001">
    <property type="entry name" value="YTH domain family 1, isoform CRA_a"/>
    <property type="match status" value="1"/>
</dbReference>
<comment type="similarity">
    <text evidence="4">Belongs to the YTHDF family.</text>
</comment>
<dbReference type="CDD" id="cd21134">
    <property type="entry name" value="YTH"/>
    <property type="match status" value="1"/>
</dbReference>